<accession>A0AA40LJL8</accession>
<dbReference type="AlphaFoldDB" id="A0AA40LJL8"/>
<feature type="compositionally biased region" description="Basic and acidic residues" evidence="1">
    <location>
        <begin position="7"/>
        <end position="21"/>
    </location>
</feature>
<feature type="compositionally biased region" description="Basic and acidic residues" evidence="1">
    <location>
        <begin position="148"/>
        <end position="158"/>
    </location>
</feature>
<name>A0AA40LJL8_CNENI</name>
<gene>
    <name evidence="3" type="ORF">QTO34_004986</name>
</gene>
<feature type="compositionally biased region" description="Basic and acidic residues" evidence="1">
    <location>
        <begin position="226"/>
        <end position="235"/>
    </location>
</feature>
<keyword evidence="4" id="KW-1185">Reference proteome</keyword>
<sequence length="1091" mass="112822">MIISSLRGDRAARGRGQERALHRGHRGRHAQPAAAPACGLAAHLDPKRKEAASAPGPPGRDSDSDDSVDRGIEEAIQEYLKAKSGAAQPRPPTGTLGATRSRLRTAPPLPRRAPGSGGIPGGRVGAGQAPGSASPGSVSSEDSFEQGIRAEIERFLREKRQHQAPQGERPADRKPSPGAHLPTPALRPGKEPAGKAPRPDAAGAESSPVGHGSRATQEPQVQGRRRAGERGRPEARTPPAGRRLPHCGRPGKGRVRRNLGPGRRGQGVRSTGPDPMRAAADSSSDDGIEEAIQRYQREKRKEASGDLPQKTPPGEPPPVPPAHGASHAPKSALPDTPRRAPGKKKPVASKAADLGPGGPDPDHPSKPPKEPKAPAAPGSTAARSRFADGASCRADTSAELMCAEAILDISKTILPAPGEGGARPPPASPLPGPPSVPSRPDGDSSSVDSDDSIEQEIRNFLALKAQSGTLLARADTCPPSTQSPLLPPGPPGQAGDAKAPKETQGSGGAVRSLTPKKTREAVKEGAQDTGPGKDGEAPGRDGEARGQCPPCRTAGLGDEHGAADARGGVALGPGKVVEAPSVDGKETSEDKSSSLDSDEDLDTAIKDLLRSKRRLRRRWRDPRAGARKKVRFGSTEARALGPQGGPQRGGRDRSPAALKSCLSKSKRDSWAGPPGRPSRGFCGPTESVRPGGAGPADPPQALPSGLTRPRPATAPAQPPARPRSDDSSSVDSDDSIELEIRKFLAEKAKETESGSETPGAAPGSGPRPEPLCRKGAAPAPAPQPGMCTRSQRGRGTPQPTAGLRGTPRTEPACLPAAPPRSQPGAPRSSSGTVSARGSPAGKRSLHPHRDQSPRAASSVAEADARARSPGGALPGASQSRGAPTRSPGADREGGPQAGLALPWGEFAHQSPLQGTWALSSEGRDVAWKGALGSERERAPEGQARGAAGLATDPRKGLPFAGFSPLLPTQLFHFGSSASWGAPGAGLFSPGLSLPLQGPAFSAFREAPAGHAGRFGRSRLLGKEARPWPRRRALGSRGGRNSGSDEDVLDLRYRRRANRDEDREAWRSDTSELSDTSVEDGSPVAKGKVLQL</sequence>
<dbReference type="EMBL" id="JAULJE010000015">
    <property type="protein sequence ID" value="KAK1333988.1"/>
    <property type="molecule type" value="Genomic_DNA"/>
</dbReference>
<feature type="compositionally biased region" description="Basic and acidic residues" evidence="1">
    <location>
        <begin position="360"/>
        <end position="372"/>
    </location>
</feature>
<evidence type="ECO:0000313" key="4">
    <source>
        <dbReference type="Proteomes" id="UP001177744"/>
    </source>
</evidence>
<reference evidence="3" key="1">
    <citation type="submission" date="2023-06" db="EMBL/GenBank/DDBJ databases">
        <title>Reference genome for the Northern bat (Eptesicus nilssonii), a most northern bat species.</title>
        <authorList>
            <person name="Laine V.N."/>
            <person name="Pulliainen A.T."/>
            <person name="Lilley T.M."/>
        </authorList>
    </citation>
    <scope>NUCLEOTIDE SEQUENCE</scope>
    <source>
        <strain evidence="3">BLF_Eptnil</strain>
        <tissue evidence="3">Kidney</tissue>
    </source>
</reference>
<proteinExistence type="predicted"/>
<feature type="region of interest" description="Disordered" evidence="1">
    <location>
        <begin position="414"/>
        <end position="460"/>
    </location>
</feature>
<feature type="domain" description="Protein phosphatase 1 regulatory subunit 26 N-terminal" evidence="2">
    <location>
        <begin position="1"/>
        <end position="750"/>
    </location>
</feature>
<dbReference type="Proteomes" id="UP001177744">
    <property type="component" value="Unassembled WGS sequence"/>
</dbReference>
<feature type="compositionally biased region" description="Basic and acidic residues" evidence="1">
    <location>
        <begin position="738"/>
        <end position="752"/>
    </location>
</feature>
<protein>
    <recommendedName>
        <fullName evidence="2">Protein phosphatase 1 regulatory subunit 26 N-terminal domain-containing protein</fullName>
    </recommendedName>
</protein>
<dbReference type="PANTHER" id="PTHR15724">
    <property type="entry name" value="PROTEIN PHOSPHATASE 1 REGULATORY SUBUNIT 26"/>
    <property type="match status" value="1"/>
</dbReference>
<evidence type="ECO:0000256" key="1">
    <source>
        <dbReference type="SAM" id="MobiDB-lite"/>
    </source>
</evidence>
<evidence type="ECO:0000313" key="3">
    <source>
        <dbReference type="EMBL" id="KAK1333988.1"/>
    </source>
</evidence>
<dbReference type="Pfam" id="PF15740">
    <property type="entry name" value="PPP1R26_N"/>
    <property type="match status" value="1"/>
</dbReference>
<feature type="region of interest" description="Disordered" evidence="1">
    <location>
        <begin position="1014"/>
        <end position="1091"/>
    </location>
</feature>
<feature type="region of interest" description="Disordered" evidence="1">
    <location>
        <begin position="615"/>
        <end position="906"/>
    </location>
</feature>
<organism evidence="3 4">
    <name type="scientific">Cnephaeus nilssonii</name>
    <name type="common">Northern bat</name>
    <name type="synonym">Eptesicus nilssonii</name>
    <dbReference type="NCBI Taxonomy" id="3371016"/>
    <lineage>
        <taxon>Eukaryota</taxon>
        <taxon>Metazoa</taxon>
        <taxon>Chordata</taxon>
        <taxon>Craniata</taxon>
        <taxon>Vertebrata</taxon>
        <taxon>Euteleostomi</taxon>
        <taxon>Mammalia</taxon>
        <taxon>Eutheria</taxon>
        <taxon>Laurasiatheria</taxon>
        <taxon>Chiroptera</taxon>
        <taxon>Yangochiroptera</taxon>
        <taxon>Vespertilionidae</taxon>
        <taxon>Cnephaeus</taxon>
    </lineage>
</organism>
<feature type="compositionally biased region" description="Basic and acidic residues" evidence="1">
    <location>
        <begin position="291"/>
        <end position="304"/>
    </location>
</feature>
<feature type="compositionally biased region" description="Basic and acidic residues" evidence="1">
    <location>
        <begin position="1057"/>
        <end position="1069"/>
    </location>
</feature>
<feature type="compositionally biased region" description="Gly residues" evidence="1">
    <location>
        <begin position="115"/>
        <end position="125"/>
    </location>
</feature>
<feature type="compositionally biased region" description="Pro residues" evidence="1">
    <location>
        <begin position="423"/>
        <end position="437"/>
    </location>
</feature>
<feature type="compositionally biased region" description="Basic residues" evidence="1">
    <location>
        <begin position="243"/>
        <end position="257"/>
    </location>
</feature>
<feature type="compositionally biased region" description="Basic and acidic residues" evidence="1">
    <location>
        <begin position="583"/>
        <end position="593"/>
    </location>
</feature>
<feature type="region of interest" description="Disordered" evidence="1">
    <location>
        <begin position="1"/>
        <end position="395"/>
    </location>
</feature>
<feature type="compositionally biased region" description="Low complexity" evidence="1">
    <location>
        <begin position="30"/>
        <end position="43"/>
    </location>
</feature>
<feature type="compositionally biased region" description="Basic and acidic residues" evidence="1">
    <location>
        <begin position="517"/>
        <end position="544"/>
    </location>
</feature>
<dbReference type="InterPro" id="IPR026130">
    <property type="entry name" value="PPP1R26"/>
</dbReference>
<dbReference type="GO" id="GO:0004864">
    <property type="term" value="F:protein phosphatase inhibitor activity"/>
    <property type="evidence" value="ECO:0007669"/>
    <property type="project" value="InterPro"/>
</dbReference>
<feature type="compositionally biased region" description="Basic residues" evidence="1">
    <location>
        <begin position="615"/>
        <end position="631"/>
    </location>
</feature>
<evidence type="ECO:0000259" key="2">
    <source>
        <dbReference type="Pfam" id="PF15740"/>
    </source>
</evidence>
<feature type="compositionally biased region" description="Pro residues" evidence="1">
    <location>
        <begin position="310"/>
        <end position="321"/>
    </location>
</feature>
<comment type="caution">
    <text evidence="3">The sequence shown here is derived from an EMBL/GenBank/DDBJ whole genome shotgun (WGS) entry which is preliminary data.</text>
</comment>
<feature type="region of interest" description="Disordered" evidence="1">
    <location>
        <begin position="472"/>
        <end position="602"/>
    </location>
</feature>
<feature type="compositionally biased region" description="Low complexity" evidence="1">
    <location>
        <begin position="126"/>
        <end position="140"/>
    </location>
</feature>
<feature type="region of interest" description="Disordered" evidence="1">
    <location>
        <begin position="928"/>
        <end position="952"/>
    </location>
</feature>
<dbReference type="PANTHER" id="PTHR15724:SF0">
    <property type="entry name" value="PROTEIN PHOSPHATASE 1 REGULATORY SUBUNIT 26"/>
    <property type="match status" value="1"/>
</dbReference>
<dbReference type="InterPro" id="IPR031474">
    <property type="entry name" value="PPP1R26_N"/>
</dbReference>